<comment type="activity regulation">
    <text evidence="10">Na(+) is not transported, but it plays an essential structural role and its presence is essential for fluoride channel function.</text>
</comment>
<feature type="binding site" evidence="10">
    <location>
        <position position="72"/>
    </location>
    <ligand>
        <name>Na(+)</name>
        <dbReference type="ChEBI" id="CHEBI:29101"/>
        <note>structural</note>
    </ligand>
</feature>
<sequence>MSYILVALGGGAGSIVRYVLGKYISEKSNKPFPLGTFIINVTGAILLGIVSSIGVNTNMLLLLADGFLGAYTTFSTFMYEGFNLFKDKEKLNAFIYISGSLILGVLGFYLGSIIATI</sequence>
<keyword evidence="3 10" id="KW-0812">Transmembrane</keyword>
<comment type="subcellular location">
    <subcellularLocation>
        <location evidence="1 10">Cell membrane</location>
        <topology evidence="1 10">Multi-pass membrane protein</topology>
    </subcellularLocation>
</comment>
<evidence type="ECO:0000256" key="2">
    <source>
        <dbReference type="ARBA" id="ARBA00022475"/>
    </source>
</evidence>
<dbReference type="GO" id="GO:0046872">
    <property type="term" value="F:metal ion binding"/>
    <property type="evidence" value="ECO:0007669"/>
    <property type="project" value="UniProtKB-KW"/>
</dbReference>
<evidence type="ECO:0000313" key="12">
    <source>
        <dbReference type="Proteomes" id="UP000623681"/>
    </source>
</evidence>
<proteinExistence type="inferred from homology"/>
<accession>A0A937FKJ0</accession>
<dbReference type="GO" id="GO:0140114">
    <property type="term" value="P:cellular detoxification of fluoride"/>
    <property type="evidence" value="ECO:0007669"/>
    <property type="project" value="UniProtKB-UniRule"/>
</dbReference>
<evidence type="ECO:0000256" key="6">
    <source>
        <dbReference type="ARBA" id="ARBA00023303"/>
    </source>
</evidence>
<evidence type="ECO:0000256" key="8">
    <source>
        <dbReference type="ARBA" id="ARBA00035585"/>
    </source>
</evidence>
<dbReference type="GO" id="GO:0062054">
    <property type="term" value="F:fluoride channel activity"/>
    <property type="evidence" value="ECO:0007669"/>
    <property type="project" value="UniProtKB-UniRule"/>
</dbReference>
<dbReference type="Pfam" id="PF02537">
    <property type="entry name" value="CRCB"/>
    <property type="match status" value="1"/>
</dbReference>
<keyword evidence="10" id="KW-0915">Sodium</keyword>
<feature type="transmembrane region" description="Helical" evidence="10">
    <location>
        <begin position="31"/>
        <end position="53"/>
    </location>
</feature>
<dbReference type="Proteomes" id="UP000623681">
    <property type="component" value="Unassembled WGS sequence"/>
</dbReference>
<organism evidence="11 12">
    <name type="scientific">Clostridium paridis</name>
    <dbReference type="NCBI Taxonomy" id="2803863"/>
    <lineage>
        <taxon>Bacteria</taxon>
        <taxon>Bacillati</taxon>
        <taxon>Bacillota</taxon>
        <taxon>Clostridia</taxon>
        <taxon>Eubacteriales</taxon>
        <taxon>Clostridiaceae</taxon>
        <taxon>Clostridium</taxon>
    </lineage>
</organism>
<evidence type="ECO:0000256" key="1">
    <source>
        <dbReference type="ARBA" id="ARBA00004651"/>
    </source>
</evidence>
<dbReference type="GO" id="GO:0005886">
    <property type="term" value="C:plasma membrane"/>
    <property type="evidence" value="ECO:0007669"/>
    <property type="project" value="UniProtKB-SubCell"/>
</dbReference>
<evidence type="ECO:0000256" key="7">
    <source>
        <dbReference type="ARBA" id="ARBA00035120"/>
    </source>
</evidence>
<dbReference type="AlphaFoldDB" id="A0A937FKJ0"/>
<feature type="transmembrane region" description="Helical" evidence="10">
    <location>
        <begin position="60"/>
        <end position="79"/>
    </location>
</feature>
<dbReference type="HAMAP" id="MF_00454">
    <property type="entry name" value="FluC"/>
    <property type="match status" value="1"/>
</dbReference>
<dbReference type="NCBIfam" id="NF010828">
    <property type="entry name" value="PRK14232.1"/>
    <property type="match status" value="1"/>
</dbReference>
<dbReference type="NCBIfam" id="TIGR00494">
    <property type="entry name" value="crcB"/>
    <property type="match status" value="1"/>
</dbReference>
<comment type="similarity">
    <text evidence="7 10">Belongs to the fluoride channel Fluc/FEX (TC 1.A.43) family.</text>
</comment>
<evidence type="ECO:0000256" key="4">
    <source>
        <dbReference type="ARBA" id="ARBA00022989"/>
    </source>
</evidence>
<keyword evidence="2 10" id="KW-1003">Cell membrane</keyword>
<comment type="caution">
    <text evidence="11">The sequence shown here is derived from an EMBL/GenBank/DDBJ whole genome shotgun (WGS) entry which is preliminary data.</text>
</comment>
<gene>
    <name evidence="10 11" type="primary">crcB</name>
    <name evidence="10" type="synonym">fluC</name>
    <name evidence="11" type="ORF">JK634_17625</name>
</gene>
<feature type="binding site" evidence="10">
    <location>
        <position position="69"/>
    </location>
    <ligand>
        <name>Na(+)</name>
        <dbReference type="ChEBI" id="CHEBI:29101"/>
        <note>structural</note>
    </ligand>
</feature>
<feature type="transmembrane region" description="Helical" evidence="10">
    <location>
        <begin position="91"/>
        <end position="115"/>
    </location>
</feature>
<keyword evidence="4 10" id="KW-1133">Transmembrane helix</keyword>
<protein>
    <recommendedName>
        <fullName evidence="10">Fluoride-specific ion channel FluC</fullName>
    </recommendedName>
</protein>
<comment type="function">
    <text evidence="9 10">Fluoride-specific ion channel. Important for reducing fluoride concentration in the cell, thus reducing its toxicity.</text>
</comment>
<keyword evidence="6 10" id="KW-0407">Ion channel</keyword>
<reference evidence="11" key="1">
    <citation type="submission" date="2021-01" db="EMBL/GenBank/DDBJ databases">
        <title>Genome public.</title>
        <authorList>
            <person name="Liu C."/>
            <person name="Sun Q."/>
        </authorList>
    </citation>
    <scope>NUCLEOTIDE SEQUENCE</scope>
    <source>
        <strain evidence="11">YIM B02565</strain>
    </source>
</reference>
<evidence type="ECO:0000256" key="9">
    <source>
        <dbReference type="ARBA" id="ARBA00049940"/>
    </source>
</evidence>
<keyword evidence="10" id="KW-0406">Ion transport</keyword>
<keyword evidence="10" id="KW-0813">Transport</keyword>
<keyword evidence="12" id="KW-1185">Reference proteome</keyword>
<keyword evidence="10" id="KW-0479">Metal-binding</keyword>
<evidence type="ECO:0000256" key="5">
    <source>
        <dbReference type="ARBA" id="ARBA00023136"/>
    </source>
</evidence>
<evidence type="ECO:0000256" key="10">
    <source>
        <dbReference type="HAMAP-Rule" id="MF_00454"/>
    </source>
</evidence>
<evidence type="ECO:0000256" key="3">
    <source>
        <dbReference type="ARBA" id="ARBA00022692"/>
    </source>
</evidence>
<dbReference type="InterPro" id="IPR003691">
    <property type="entry name" value="FluC"/>
</dbReference>
<dbReference type="PANTHER" id="PTHR28259:SF1">
    <property type="entry name" value="FLUORIDE EXPORT PROTEIN 1-RELATED"/>
    <property type="match status" value="1"/>
</dbReference>
<name>A0A937FKJ0_9CLOT</name>
<evidence type="ECO:0000313" key="11">
    <source>
        <dbReference type="EMBL" id="MBL4933606.1"/>
    </source>
</evidence>
<dbReference type="RefSeq" id="WP_202769049.1">
    <property type="nucleotide sequence ID" value="NZ_JAESWA010000027.1"/>
</dbReference>
<dbReference type="EMBL" id="JAESWA010000027">
    <property type="protein sequence ID" value="MBL4933606.1"/>
    <property type="molecule type" value="Genomic_DNA"/>
</dbReference>
<keyword evidence="5 10" id="KW-0472">Membrane</keyword>
<dbReference type="PANTHER" id="PTHR28259">
    <property type="entry name" value="FLUORIDE EXPORT PROTEIN 1-RELATED"/>
    <property type="match status" value="1"/>
</dbReference>
<comment type="catalytic activity">
    <reaction evidence="8">
        <text>fluoride(in) = fluoride(out)</text>
        <dbReference type="Rhea" id="RHEA:76159"/>
        <dbReference type="ChEBI" id="CHEBI:17051"/>
    </reaction>
    <physiologicalReaction direction="left-to-right" evidence="8">
        <dbReference type="Rhea" id="RHEA:76160"/>
    </physiologicalReaction>
</comment>